<feature type="domain" description="DUF6922" evidence="1">
    <location>
        <begin position="77"/>
        <end position="128"/>
    </location>
</feature>
<evidence type="ECO:0000313" key="4">
    <source>
        <dbReference type="Proteomes" id="UP000250557"/>
    </source>
</evidence>
<proteinExistence type="predicted"/>
<dbReference type="Proteomes" id="UP000250557">
    <property type="component" value="Chromosome"/>
</dbReference>
<evidence type="ECO:0000259" key="1">
    <source>
        <dbReference type="Pfam" id="PF21956"/>
    </source>
</evidence>
<dbReference type="Pfam" id="PF21956">
    <property type="entry name" value="DUF6922"/>
    <property type="match status" value="1"/>
</dbReference>
<organism evidence="2 4">
    <name type="scientific">Mucilaginibacter rubeus</name>
    <dbReference type="NCBI Taxonomy" id="2027860"/>
    <lineage>
        <taxon>Bacteria</taxon>
        <taxon>Pseudomonadati</taxon>
        <taxon>Bacteroidota</taxon>
        <taxon>Sphingobacteriia</taxon>
        <taxon>Sphingobacteriales</taxon>
        <taxon>Sphingobacteriaceae</taxon>
        <taxon>Mucilaginibacter</taxon>
    </lineage>
</organism>
<dbReference type="EMBL" id="CP043451">
    <property type="protein sequence ID" value="QEM06304.1"/>
    <property type="molecule type" value="Genomic_DNA"/>
</dbReference>
<sequence>MKEQTDQNRRVLVVQWKKLAEHSFEIFSSLKNFCENHPAYNYNTLNNYLSKRKIPFENDEIRIERKPVQHRSAQPDLPKHLFWEFDFDKMDWQRSYRTVIERVIERGLPAEWETMINFYSRKRVISALTEDIPYLTDHGMEAACTYFQLSKTQLKCYTRKLLRQEHWN</sequence>
<reference evidence="3 5" key="2">
    <citation type="submission" date="2021-03" db="EMBL/GenBank/DDBJ databases">
        <title>Mucilaginibacter strains isolated from gold and copper mining confer multi heavy-metal resistance.</title>
        <authorList>
            <person name="Li Y."/>
        </authorList>
    </citation>
    <scope>NUCLEOTIDE SEQUENCE [LARGE SCALE GENOMIC DNA]</scope>
    <source>
        <strain evidence="3 5">P2-4</strain>
    </source>
</reference>
<keyword evidence="5" id="KW-1185">Reference proteome</keyword>
<reference evidence="2 4" key="1">
    <citation type="submission" date="2019-08" db="EMBL/GenBank/DDBJ databases">
        <title>Comparative genome analysis confer to the adaptation heavy metal polluted environment.</title>
        <authorList>
            <person name="Li Y."/>
        </authorList>
    </citation>
    <scope>NUCLEOTIDE SEQUENCE [LARGE SCALE GENOMIC DNA]</scope>
    <source>
        <strain evidence="2 4">P2</strain>
    </source>
</reference>
<dbReference type="EMBL" id="CP071880">
    <property type="protein sequence ID" value="QTE51168.1"/>
    <property type="molecule type" value="Genomic_DNA"/>
</dbReference>
<dbReference type="RefSeq" id="WP_112651770.1">
    <property type="nucleotide sequence ID" value="NZ_CP043451.1"/>
</dbReference>
<accession>A0AAE6MKB4</accession>
<protein>
    <recommendedName>
        <fullName evidence="1">DUF6922 domain-containing protein</fullName>
    </recommendedName>
</protein>
<evidence type="ECO:0000313" key="3">
    <source>
        <dbReference type="EMBL" id="QTE51168.1"/>
    </source>
</evidence>
<dbReference type="AlphaFoldDB" id="A0AAE6MKB4"/>
<evidence type="ECO:0000313" key="5">
    <source>
        <dbReference type="Proteomes" id="UP000663940"/>
    </source>
</evidence>
<gene>
    <name evidence="2" type="ORF">DIU31_023310</name>
    <name evidence="3" type="ORF">J3L21_04145</name>
</gene>
<evidence type="ECO:0000313" key="2">
    <source>
        <dbReference type="EMBL" id="QEM06304.1"/>
    </source>
</evidence>
<dbReference type="InterPro" id="IPR053830">
    <property type="entry name" value="DUF6922"/>
</dbReference>
<name>A0AAE6MKB4_9SPHI</name>
<dbReference type="Proteomes" id="UP000663940">
    <property type="component" value="Chromosome"/>
</dbReference>